<feature type="transmembrane region" description="Helical" evidence="1">
    <location>
        <begin position="404"/>
        <end position="423"/>
    </location>
</feature>
<dbReference type="SMART" id="SM00044">
    <property type="entry name" value="CYCc"/>
    <property type="match status" value="1"/>
</dbReference>
<name>A0A210RY45_9BURK</name>
<keyword evidence="1" id="KW-0812">Transmembrane</keyword>
<evidence type="ECO:0000256" key="1">
    <source>
        <dbReference type="SAM" id="Phobius"/>
    </source>
</evidence>
<dbReference type="PANTHER" id="PTHR43081:SF1">
    <property type="entry name" value="ADENYLATE CYCLASE, TERMINAL-DIFFERENTIATION SPECIFIC"/>
    <property type="match status" value="1"/>
</dbReference>
<evidence type="ECO:0000259" key="2">
    <source>
        <dbReference type="PROSITE" id="PS50125"/>
    </source>
</evidence>
<organism evidence="3 4">
    <name type="scientific">Polynucleobacter hirudinilacicola</name>
    <dbReference type="NCBI Taxonomy" id="1743166"/>
    <lineage>
        <taxon>Bacteria</taxon>
        <taxon>Pseudomonadati</taxon>
        <taxon>Pseudomonadota</taxon>
        <taxon>Betaproteobacteria</taxon>
        <taxon>Burkholderiales</taxon>
        <taxon>Burkholderiaceae</taxon>
        <taxon>Polynucleobacter</taxon>
    </lineage>
</organism>
<accession>A0A210RY45</accession>
<dbReference type="Pfam" id="PF05226">
    <property type="entry name" value="CHASE2"/>
    <property type="match status" value="1"/>
</dbReference>
<gene>
    <name evidence="3" type="ORF">B6A14_09165</name>
</gene>
<dbReference type="Gene3D" id="3.30.70.1230">
    <property type="entry name" value="Nucleotide cyclase"/>
    <property type="match status" value="1"/>
</dbReference>
<keyword evidence="1" id="KW-0472">Membrane</keyword>
<dbReference type="PROSITE" id="PS50125">
    <property type="entry name" value="GUANYLATE_CYCLASE_2"/>
    <property type="match status" value="1"/>
</dbReference>
<dbReference type="InterPro" id="IPR007890">
    <property type="entry name" value="CHASE2"/>
</dbReference>
<dbReference type="Pfam" id="PF00211">
    <property type="entry name" value="Guanylate_cyc"/>
    <property type="match status" value="1"/>
</dbReference>
<keyword evidence="1" id="KW-1133">Transmembrane helix</keyword>
<dbReference type="Proteomes" id="UP000196880">
    <property type="component" value="Unassembled WGS sequence"/>
</dbReference>
<dbReference type="InterPro" id="IPR050697">
    <property type="entry name" value="Adenylyl/Guanylyl_Cyclase_3/4"/>
</dbReference>
<dbReference type="InterPro" id="IPR029787">
    <property type="entry name" value="Nucleotide_cyclase"/>
</dbReference>
<dbReference type="SUPFAM" id="SSF55073">
    <property type="entry name" value="Nucleotide cyclase"/>
    <property type="match status" value="1"/>
</dbReference>
<evidence type="ECO:0000313" key="4">
    <source>
        <dbReference type="Proteomes" id="UP000196880"/>
    </source>
</evidence>
<dbReference type="GO" id="GO:0035556">
    <property type="term" value="P:intracellular signal transduction"/>
    <property type="evidence" value="ECO:0007669"/>
    <property type="project" value="InterPro"/>
</dbReference>
<dbReference type="GO" id="GO:0004016">
    <property type="term" value="F:adenylate cyclase activity"/>
    <property type="evidence" value="ECO:0007669"/>
    <property type="project" value="UniProtKB-ARBA"/>
</dbReference>
<protein>
    <recommendedName>
        <fullName evidence="2">Guanylate cyclase domain-containing protein</fullName>
    </recommendedName>
</protein>
<dbReference type="GO" id="GO:0006171">
    <property type="term" value="P:cAMP biosynthetic process"/>
    <property type="evidence" value="ECO:0007669"/>
    <property type="project" value="TreeGrafter"/>
</dbReference>
<dbReference type="InterPro" id="IPR001054">
    <property type="entry name" value="A/G_cyclase"/>
</dbReference>
<feature type="transmembrane region" description="Helical" evidence="1">
    <location>
        <begin position="377"/>
        <end position="397"/>
    </location>
</feature>
<keyword evidence="4" id="KW-1185">Reference proteome</keyword>
<dbReference type="AlphaFoldDB" id="A0A210RY45"/>
<evidence type="ECO:0000313" key="3">
    <source>
        <dbReference type="EMBL" id="OWF65916.1"/>
    </source>
</evidence>
<sequence>MSFFRKERFLNNRFIRTLGGLVIALFFVAQAGNWINVSLIEHADGLLYDARLKLTAPGGVDSRIVIVDIDEKSLREREQGGEGRWPWPRDRLALLNDRLLNQYQVALVGYDVIFSEKDLSSGIQSLENIANRNLKGNSVLASELSKLKPELDFDGRFAASMKDQPVVLGFTFLPAIETSQKGSLPIPALTTKELPLSAVDPLVRSGYTGNLARLQSSSADGGHINPLVDSDGVIRRVPMLIRHENGYYASLALASARTLLGGLPLGLILNPGTSVDQFGSVAALDVGGAALPINTELVSYIPYRGGYQSFDYISASDVINQKIDPKALEEKIVLIGTTAPGLLDLRTTPFSNTYPGVEIHANLIAGILDGTIKQSPVWVQTVNFLAIAVLGIFFALLLPWLKPLSGLVASTIGAAVILGSNFWLYQGGIVFPLAGLMAVATLLYLFNVAYGYFVESRGKRLMNGLFGQYVPPELVDEMAKNPANFSMEGESRELTILFSDVRGFTTISESLDAKTLSEFINAFLTPFTKVIYHNQGTIDKYMGDCIMAFWGAPIKDEDHARHGLISAFEMLTAMDLLNEEFIKKGWPPIKVGIGLNSGRVSVGNMGSEIRLAYTVMGDAVNLASRLEGITKEYGAAIIIGDETYKKLPDLIAREVDKVRVKGKDIAVKIFEPLGFEGTVSEEKMAALQLFEKALQAYRNQEWNDAQTQFEFLLENYRSTGEVLYELYLERIGLLRDNPPGDDWDGSFTFTKK</sequence>
<dbReference type="CDD" id="cd07302">
    <property type="entry name" value="CHD"/>
    <property type="match status" value="1"/>
</dbReference>
<dbReference type="OrthoDB" id="9802500at2"/>
<comment type="caution">
    <text evidence="3">The sequence shown here is derived from an EMBL/GenBank/DDBJ whole genome shotgun (WGS) entry which is preliminary data.</text>
</comment>
<dbReference type="RefSeq" id="WP_087910149.1">
    <property type="nucleotide sequence ID" value="NZ_NAIA01000003.1"/>
</dbReference>
<dbReference type="PANTHER" id="PTHR43081">
    <property type="entry name" value="ADENYLATE CYCLASE, TERMINAL-DIFFERENTIATION SPECIFIC-RELATED"/>
    <property type="match status" value="1"/>
</dbReference>
<dbReference type="EMBL" id="NAIA01000003">
    <property type="protein sequence ID" value="OWF65916.1"/>
    <property type="molecule type" value="Genomic_DNA"/>
</dbReference>
<proteinExistence type="predicted"/>
<reference evidence="3 4" key="1">
    <citation type="submission" date="2017-03" db="EMBL/GenBank/DDBJ databases">
        <title>New species Polynucleobacter sp. MWH-EgelM1-30-B4.</title>
        <authorList>
            <person name="Hahn M.W."/>
        </authorList>
    </citation>
    <scope>NUCLEOTIDE SEQUENCE [LARGE SCALE GENOMIC DNA]</scope>
    <source>
        <strain evidence="3 4">MWH-EgelM1-30-B4</strain>
    </source>
</reference>
<dbReference type="SMART" id="SM01080">
    <property type="entry name" value="CHASE2"/>
    <property type="match status" value="1"/>
</dbReference>
<feature type="domain" description="Guanylate cyclase" evidence="2">
    <location>
        <begin position="495"/>
        <end position="627"/>
    </location>
</feature>
<feature type="transmembrane region" description="Helical" evidence="1">
    <location>
        <begin position="429"/>
        <end position="453"/>
    </location>
</feature>